<sequence length="203" mass="22599">MALVIFSIPEDRRNLRRAIRARLRWLGFAPLFDGVRISPHERGREAGRFLDELGMGAYSVLTARQPPDVPQGVAPLDAWDLDGIRAEYDAFVAEWESLVERVRDGAVGTAEALRARTGLMDDWIRFPGVDPRLPEELLPADWPRRRAHGVFAELYDALGPLAETRVRQIVARLAPEPAPLVRHHTHRGPADAAGPPDGPGQCR</sequence>
<evidence type="ECO:0000313" key="4">
    <source>
        <dbReference type="EMBL" id="MBA8949992.1"/>
    </source>
</evidence>
<feature type="domain" description="Transcriptional repressor PaaX-like central Cas2-like" evidence="3">
    <location>
        <begin position="3"/>
        <end position="61"/>
    </location>
</feature>
<feature type="domain" description="Transcriptional repressor PaaX-like C-terminal" evidence="2">
    <location>
        <begin position="79"/>
        <end position="164"/>
    </location>
</feature>
<dbReference type="Pfam" id="PF08223">
    <property type="entry name" value="PaaX_C"/>
    <property type="match status" value="1"/>
</dbReference>
<gene>
    <name evidence="4" type="ORF">HNR61_001605</name>
</gene>
<protein>
    <submittedName>
        <fullName evidence="4">Phenylacetic acid degradation operon negative regulatory protein</fullName>
    </submittedName>
</protein>
<dbReference type="AlphaFoldDB" id="A0A7W3QK43"/>
<comment type="caution">
    <text evidence="4">The sequence shown here is derived from an EMBL/GenBank/DDBJ whole genome shotgun (WGS) entry which is preliminary data.</text>
</comment>
<dbReference type="EMBL" id="JACJIA010000002">
    <property type="protein sequence ID" value="MBA8949992.1"/>
    <property type="molecule type" value="Genomic_DNA"/>
</dbReference>
<dbReference type="GO" id="GO:0006351">
    <property type="term" value="P:DNA-templated transcription"/>
    <property type="evidence" value="ECO:0007669"/>
    <property type="project" value="TreeGrafter"/>
</dbReference>
<dbReference type="InterPro" id="IPR013225">
    <property type="entry name" value="PaaX_C"/>
</dbReference>
<dbReference type="PANTHER" id="PTHR30319:SF1">
    <property type="entry name" value="TRANSCRIPTIONAL REPRESSOR PAAX"/>
    <property type="match status" value="1"/>
</dbReference>
<dbReference type="RefSeq" id="WP_182842477.1">
    <property type="nucleotide sequence ID" value="NZ_BAAALP010000027.1"/>
</dbReference>
<name>A0A7W3QK43_ACTNM</name>
<evidence type="ECO:0000259" key="3">
    <source>
        <dbReference type="Pfam" id="PF20803"/>
    </source>
</evidence>
<reference evidence="4 5" key="1">
    <citation type="submission" date="2020-08" db="EMBL/GenBank/DDBJ databases">
        <title>Genomic Encyclopedia of Type Strains, Phase IV (KMG-IV): sequencing the most valuable type-strain genomes for metagenomic binning, comparative biology and taxonomic classification.</title>
        <authorList>
            <person name="Goeker M."/>
        </authorList>
    </citation>
    <scope>NUCLEOTIDE SEQUENCE [LARGE SCALE GENOMIC DNA]</scope>
    <source>
        <strain evidence="4 5">DSM 44197</strain>
    </source>
</reference>
<dbReference type="Proteomes" id="UP000572680">
    <property type="component" value="Unassembled WGS sequence"/>
</dbReference>
<keyword evidence="5" id="KW-1185">Reference proteome</keyword>
<accession>A0A7W3QK43</accession>
<evidence type="ECO:0000313" key="5">
    <source>
        <dbReference type="Proteomes" id="UP000572680"/>
    </source>
</evidence>
<dbReference type="PANTHER" id="PTHR30319">
    <property type="entry name" value="PHENYLACETIC ACID REGULATOR-RELATED TRANSCRIPTIONAL REPRESSOR"/>
    <property type="match status" value="1"/>
</dbReference>
<evidence type="ECO:0000259" key="2">
    <source>
        <dbReference type="Pfam" id="PF08223"/>
    </source>
</evidence>
<dbReference type="Gene3D" id="3.30.70.2650">
    <property type="match status" value="1"/>
</dbReference>
<dbReference type="Gene3D" id="1.20.58.1460">
    <property type="match status" value="1"/>
</dbReference>
<dbReference type="InterPro" id="IPR048846">
    <property type="entry name" value="PaaX-like_central"/>
</dbReference>
<dbReference type="Pfam" id="PF20803">
    <property type="entry name" value="PaaX_M"/>
    <property type="match status" value="1"/>
</dbReference>
<feature type="region of interest" description="Disordered" evidence="1">
    <location>
        <begin position="177"/>
        <end position="203"/>
    </location>
</feature>
<organism evidence="4 5">
    <name type="scientific">Actinomadura namibiensis</name>
    <dbReference type="NCBI Taxonomy" id="182080"/>
    <lineage>
        <taxon>Bacteria</taxon>
        <taxon>Bacillati</taxon>
        <taxon>Actinomycetota</taxon>
        <taxon>Actinomycetes</taxon>
        <taxon>Streptosporangiales</taxon>
        <taxon>Thermomonosporaceae</taxon>
        <taxon>Actinomadura</taxon>
    </lineage>
</organism>
<evidence type="ECO:0000256" key="1">
    <source>
        <dbReference type="SAM" id="MobiDB-lite"/>
    </source>
</evidence>
<proteinExistence type="predicted"/>